<dbReference type="EMBL" id="CAJVQB010093668">
    <property type="protein sequence ID" value="CAG8848833.1"/>
    <property type="molecule type" value="Genomic_DNA"/>
</dbReference>
<evidence type="ECO:0000313" key="2">
    <source>
        <dbReference type="EMBL" id="CAG8848833.1"/>
    </source>
</evidence>
<feature type="non-terminal residue" evidence="2">
    <location>
        <position position="146"/>
    </location>
</feature>
<dbReference type="Gene3D" id="1.10.150.130">
    <property type="match status" value="1"/>
</dbReference>
<keyword evidence="1" id="KW-0238">DNA-binding</keyword>
<dbReference type="InterPro" id="IPR010998">
    <property type="entry name" value="Integrase_recombinase_N"/>
</dbReference>
<comment type="caution">
    <text evidence="2">The sequence shown here is derived from an EMBL/GenBank/DDBJ whole genome shotgun (WGS) entry which is preliminary data.</text>
</comment>
<dbReference type="Proteomes" id="UP000789901">
    <property type="component" value="Unassembled WGS sequence"/>
</dbReference>
<proteinExistence type="predicted"/>
<protein>
    <submittedName>
        <fullName evidence="2">14369_t:CDS:1</fullName>
    </submittedName>
</protein>
<evidence type="ECO:0000313" key="3">
    <source>
        <dbReference type="Proteomes" id="UP000789901"/>
    </source>
</evidence>
<gene>
    <name evidence="2" type="ORF">GMARGA_LOCUS39386</name>
</gene>
<feature type="non-terminal residue" evidence="2">
    <location>
        <position position="1"/>
    </location>
</feature>
<dbReference type="SUPFAM" id="SSF47823">
    <property type="entry name" value="lambda integrase-like, N-terminal domain"/>
    <property type="match status" value="1"/>
</dbReference>
<evidence type="ECO:0000256" key="1">
    <source>
        <dbReference type="ARBA" id="ARBA00023125"/>
    </source>
</evidence>
<organism evidence="2 3">
    <name type="scientific">Gigaspora margarita</name>
    <dbReference type="NCBI Taxonomy" id="4874"/>
    <lineage>
        <taxon>Eukaryota</taxon>
        <taxon>Fungi</taxon>
        <taxon>Fungi incertae sedis</taxon>
        <taxon>Mucoromycota</taxon>
        <taxon>Glomeromycotina</taxon>
        <taxon>Glomeromycetes</taxon>
        <taxon>Diversisporales</taxon>
        <taxon>Gigasporaceae</taxon>
        <taxon>Gigaspora</taxon>
    </lineage>
</organism>
<reference evidence="2 3" key="1">
    <citation type="submission" date="2021-06" db="EMBL/GenBank/DDBJ databases">
        <authorList>
            <person name="Kallberg Y."/>
            <person name="Tangrot J."/>
            <person name="Rosling A."/>
        </authorList>
    </citation>
    <scope>NUCLEOTIDE SEQUENCE [LARGE SCALE GENOMIC DNA]</scope>
    <source>
        <strain evidence="2 3">120-4 pot B 10/14</strain>
    </source>
</reference>
<keyword evidence="3" id="KW-1185">Reference proteome</keyword>
<sequence length="146" mass="16959">FEKRQTSIAKRFVKKVVEPNRQMEYLDNALANQLSSSASSSNNIHKGLFRRSRTMKESELAVFGSLPSKIDTLVFFIVWFDLTYSFSTCANVLAAVSREHLEHNLLDPSKDSRVKRVYKALLKEYKKKKDPEWLHDPLTVTALRYF</sequence>
<accession>A0ABN7X6F6</accession>
<name>A0ABN7X6F6_GIGMA</name>